<dbReference type="Proteomes" id="UP000299102">
    <property type="component" value="Unassembled WGS sequence"/>
</dbReference>
<sequence>MIYEFSSSNKVENFPEIPAFKVLAACYLDIGNYTTIKQTRESDLVSCHNKTEASRVTVTDSPKSETKLPRSYWSISARGRHATRRVFPFLSCRDLLHIRIRFSSASIYADADADADVDIDADVPHVRMRMRIFATSLI</sequence>
<name>A0A4C1Z2D9_EUMVA</name>
<organism evidence="1 2">
    <name type="scientific">Eumeta variegata</name>
    <name type="common">Bagworm moth</name>
    <name type="synonym">Eumeta japonica</name>
    <dbReference type="NCBI Taxonomy" id="151549"/>
    <lineage>
        <taxon>Eukaryota</taxon>
        <taxon>Metazoa</taxon>
        <taxon>Ecdysozoa</taxon>
        <taxon>Arthropoda</taxon>
        <taxon>Hexapoda</taxon>
        <taxon>Insecta</taxon>
        <taxon>Pterygota</taxon>
        <taxon>Neoptera</taxon>
        <taxon>Endopterygota</taxon>
        <taxon>Lepidoptera</taxon>
        <taxon>Glossata</taxon>
        <taxon>Ditrysia</taxon>
        <taxon>Tineoidea</taxon>
        <taxon>Psychidae</taxon>
        <taxon>Oiketicinae</taxon>
        <taxon>Eumeta</taxon>
    </lineage>
</organism>
<reference evidence="1 2" key="1">
    <citation type="journal article" date="2019" name="Commun. Biol.">
        <title>The bagworm genome reveals a unique fibroin gene that provides high tensile strength.</title>
        <authorList>
            <person name="Kono N."/>
            <person name="Nakamura H."/>
            <person name="Ohtoshi R."/>
            <person name="Tomita M."/>
            <person name="Numata K."/>
            <person name="Arakawa K."/>
        </authorList>
    </citation>
    <scope>NUCLEOTIDE SEQUENCE [LARGE SCALE GENOMIC DNA]</scope>
</reference>
<dbReference type="EMBL" id="BGZK01001569">
    <property type="protein sequence ID" value="GBP82508.1"/>
    <property type="molecule type" value="Genomic_DNA"/>
</dbReference>
<evidence type="ECO:0000313" key="1">
    <source>
        <dbReference type="EMBL" id="GBP82508.1"/>
    </source>
</evidence>
<evidence type="ECO:0000313" key="2">
    <source>
        <dbReference type="Proteomes" id="UP000299102"/>
    </source>
</evidence>
<keyword evidence="2" id="KW-1185">Reference proteome</keyword>
<dbReference type="AlphaFoldDB" id="A0A4C1Z2D9"/>
<accession>A0A4C1Z2D9</accession>
<proteinExistence type="predicted"/>
<comment type="caution">
    <text evidence="1">The sequence shown here is derived from an EMBL/GenBank/DDBJ whole genome shotgun (WGS) entry which is preliminary data.</text>
</comment>
<protein>
    <submittedName>
        <fullName evidence="1">Uncharacterized protein</fullName>
    </submittedName>
</protein>
<gene>
    <name evidence="1" type="ORF">EVAR_64030_1</name>
</gene>